<proteinExistence type="predicted"/>
<gene>
    <name evidence="1" type="ORF">GBA65_11760</name>
</gene>
<dbReference type="RefSeq" id="WP_166396746.1">
    <property type="nucleotide sequence ID" value="NZ_CP045121.1"/>
</dbReference>
<organism evidence="1 2">
    <name type="scientific">Rubrobacter marinus</name>
    <dbReference type="NCBI Taxonomy" id="2653852"/>
    <lineage>
        <taxon>Bacteria</taxon>
        <taxon>Bacillati</taxon>
        <taxon>Actinomycetota</taxon>
        <taxon>Rubrobacteria</taxon>
        <taxon>Rubrobacterales</taxon>
        <taxon>Rubrobacteraceae</taxon>
        <taxon>Rubrobacter</taxon>
    </lineage>
</organism>
<sequence>MDLMALVARGRIEDANAGTYAFAADAEYLLAGEEGYEVLYLLQGDSEELAPHEAALVEITGEVVGAEPSGKYEILAVQSVRRIDGAAG</sequence>
<dbReference type="Proteomes" id="UP000502706">
    <property type="component" value="Chromosome"/>
</dbReference>
<evidence type="ECO:0000313" key="1">
    <source>
        <dbReference type="EMBL" id="QIN79085.1"/>
    </source>
</evidence>
<protein>
    <submittedName>
        <fullName evidence="1">Uncharacterized protein</fullName>
    </submittedName>
</protein>
<evidence type="ECO:0000313" key="2">
    <source>
        <dbReference type="Proteomes" id="UP000502706"/>
    </source>
</evidence>
<reference evidence="1 2" key="1">
    <citation type="submission" date="2019-10" db="EMBL/GenBank/DDBJ databases">
        <title>Rubrobacter sp nov SCSIO 52915 isolated from a deep-sea sediment in the South China Sea.</title>
        <authorList>
            <person name="Chen R.W."/>
        </authorList>
    </citation>
    <scope>NUCLEOTIDE SEQUENCE [LARGE SCALE GENOMIC DNA]</scope>
    <source>
        <strain evidence="1 2">SCSIO 52915</strain>
    </source>
</reference>
<keyword evidence="2" id="KW-1185">Reference proteome</keyword>
<accession>A0A6G8PY44</accession>
<dbReference type="EMBL" id="CP045121">
    <property type="protein sequence ID" value="QIN79085.1"/>
    <property type="molecule type" value="Genomic_DNA"/>
</dbReference>
<dbReference type="AlphaFoldDB" id="A0A6G8PY44"/>
<name>A0A6G8PY44_9ACTN</name>
<dbReference type="KEGG" id="rmar:GBA65_11760"/>